<name>A0ACC2PW81_9HYME</name>
<feature type="non-terminal residue" evidence="1">
    <location>
        <position position="1"/>
    </location>
</feature>
<feature type="non-terminal residue" evidence="1">
    <location>
        <position position="325"/>
    </location>
</feature>
<gene>
    <name evidence="1" type="ORF">QAD02_021864</name>
</gene>
<comment type="caution">
    <text evidence="1">The sequence shown here is derived from an EMBL/GenBank/DDBJ whole genome shotgun (WGS) entry which is preliminary data.</text>
</comment>
<reference evidence="1" key="1">
    <citation type="submission" date="2023-04" db="EMBL/GenBank/DDBJ databases">
        <title>A chromosome-level genome assembly of the parasitoid wasp Eretmocerus hayati.</title>
        <authorList>
            <person name="Zhong Y."/>
            <person name="Liu S."/>
            <person name="Liu Y."/>
        </authorList>
    </citation>
    <scope>NUCLEOTIDE SEQUENCE</scope>
    <source>
        <strain evidence="1">ZJU_SS_LIU_2023</strain>
    </source>
</reference>
<evidence type="ECO:0000313" key="2">
    <source>
        <dbReference type="Proteomes" id="UP001239111"/>
    </source>
</evidence>
<keyword evidence="2" id="KW-1185">Reference proteome</keyword>
<sequence length="325" mass="36514">HLLNGMIRLSSNLNKKLPLTTKQIVNLANYLLSRKFVQDPKSALDLVSSMKFLATSRFHKPICIVASQNHATISAEQPMIRVRICDLLGHPVPAVLRVALDSAKKLEDDIMIMTEQELHPDLDDPTLYHLDFSSASTKPGFYQIEISTNVAANTAIVKVLVDVEVGILEIGIADADQTTNPKMSRIMYPAQLAGEVEADSHQKLIVRFSVVEKSTREAMKIQQSFIRLSTISDRKIDQEMIFVAERDASNFYKLDMPVSMIAENFNYQSGSYKVDLIIGDAFLSESIEWTIASVILKFPERPKSSFPPMSNEHQEHHYAAKPEIK</sequence>
<dbReference type="Proteomes" id="UP001239111">
    <property type="component" value="Chromosome 1"/>
</dbReference>
<organism evidence="1 2">
    <name type="scientific">Eretmocerus hayati</name>
    <dbReference type="NCBI Taxonomy" id="131215"/>
    <lineage>
        <taxon>Eukaryota</taxon>
        <taxon>Metazoa</taxon>
        <taxon>Ecdysozoa</taxon>
        <taxon>Arthropoda</taxon>
        <taxon>Hexapoda</taxon>
        <taxon>Insecta</taxon>
        <taxon>Pterygota</taxon>
        <taxon>Neoptera</taxon>
        <taxon>Endopterygota</taxon>
        <taxon>Hymenoptera</taxon>
        <taxon>Apocrita</taxon>
        <taxon>Proctotrupomorpha</taxon>
        <taxon>Chalcidoidea</taxon>
        <taxon>Aphelinidae</taxon>
        <taxon>Aphelininae</taxon>
        <taxon>Eretmocerus</taxon>
    </lineage>
</organism>
<protein>
    <submittedName>
        <fullName evidence="1">Uncharacterized protein</fullName>
    </submittedName>
</protein>
<dbReference type="EMBL" id="CM056741">
    <property type="protein sequence ID" value="KAJ8686070.1"/>
    <property type="molecule type" value="Genomic_DNA"/>
</dbReference>
<proteinExistence type="predicted"/>
<evidence type="ECO:0000313" key="1">
    <source>
        <dbReference type="EMBL" id="KAJ8686070.1"/>
    </source>
</evidence>
<accession>A0ACC2PW81</accession>